<feature type="compositionally biased region" description="Low complexity" evidence="8">
    <location>
        <begin position="251"/>
        <end position="266"/>
    </location>
</feature>
<evidence type="ECO:0000256" key="2">
    <source>
        <dbReference type="ARBA" id="ARBA00022729"/>
    </source>
</evidence>
<evidence type="ECO:0000256" key="6">
    <source>
        <dbReference type="PROSITE-ProRule" id="PRU00884"/>
    </source>
</evidence>
<dbReference type="InterPro" id="IPR031328">
    <property type="entry name" value="Ephrin"/>
</dbReference>
<evidence type="ECO:0000313" key="10">
    <source>
        <dbReference type="EMBL" id="CRL07580.1"/>
    </source>
</evidence>
<evidence type="ECO:0000256" key="4">
    <source>
        <dbReference type="ARBA" id="ARBA00023157"/>
    </source>
</evidence>
<dbReference type="Gene3D" id="2.60.40.420">
    <property type="entry name" value="Cupredoxins - blue copper proteins"/>
    <property type="match status" value="1"/>
</dbReference>
<sequence length="320" mass="36334">MGKSKKHSMFIDGMDLLNSTYSCELYWTLKAKFRIDNNDHVIDVNKGNLQFEYDQVHIICPYYEPGTNENETEKYIIYNVSKVEYETCRITNPNPRIIAICDKPFNTTLVTISFRPFTPQPGGLEFKPGNDYYFISTSSRDDLHRRIGGRCSSSNTKVIFKVFGGNDAAKTTTEPPSPISNDRPPRIDTWPSTAWKNHHNDDASSASDSTNSDSDLVIKPNESSNKNFNINNGFGYPSTQRPIYVNRDNHSNNINSNNNNGGNNINKPTKKTNEYDSRQNEVVKNEELTYNNQSTRLQSYTPLIALTSLVIILMRNGRSS</sequence>
<dbReference type="STRING" id="568069.A0A1J1J720"/>
<dbReference type="PRINTS" id="PR01347">
    <property type="entry name" value="EPHRIN"/>
</dbReference>
<dbReference type="Pfam" id="PF00812">
    <property type="entry name" value="Ephrin"/>
    <property type="match status" value="1"/>
</dbReference>
<keyword evidence="5" id="KW-0325">Glycoprotein</keyword>
<reference evidence="10 11" key="1">
    <citation type="submission" date="2015-04" db="EMBL/GenBank/DDBJ databases">
        <authorList>
            <person name="Syromyatnikov M.Y."/>
            <person name="Popov V.N."/>
        </authorList>
    </citation>
    <scope>NUCLEOTIDE SEQUENCE [LARGE SCALE GENOMIC DNA]</scope>
</reference>
<feature type="compositionally biased region" description="Low complexity" evidence="8">
    <location>
        <begin position="203"/>
        <end position="235"/>
    </location>
</feature>
<dbReference type="PROSITE" id="PS51551">
    <property type="entry name" value="EPHRIN_RBD_2"/>
    <property type="match status" value="1"/>
</dbReference>
<organism evidence="10 11">
    <name type="scientific">Clunio marinus</name>
    <dbReference type="NCBI Taxonomy" id="568069"/>
    <lineage>
        <taxon>Eukaryota</taxon>
        <taxon>Metazoa</taxon>
        <taxon>Ecdysozoa</taxon>
        <taxon>Arthropoda</taxon>
        <taxon>Hexapoda</taxon>
        <taxon>Insecta</taxon>
        <taxon>Pterygota</taxon>
        <taxon>Neoptera</taxon>
        <taxon>Endopterygota</taxon>
        <taxon>Diptera</taxon>
        <taxon>Nematocera</taxon>
        <taxon>Chironomoidea</taxon>
        <taxon>Chironomidae</taxon>
        <taxon>Clunio</taxon>
    </lineage>
</organism>
<dbReference type="AlphaFoldDB" id="A0A1J1J720"/>
<dbReference type="SUPFAM" id="SSF49503">
    <property type="entry name" value="Cupredoxins"/>
    <property type="match status" value="1"/>
</dbReference>
<feature type="domain" description="Ephrin RBD" evidence="9">
    <location>
        <begin position="20"/>
        <end position="162"/>
    </location>
</feature>
<evidence type="ECO:0000256" key="1">
    <source>
        <dbReference type="ARBA" id="ARBA00004370"/>
    </source>
</evidence>
<dbReference type="Proteomes" id="UP000183832">
    <property type="component" value="Unassembled WGS sequence"/>
</dbReference>
<gene>
    <name evidence="10" type="primary">putative Ephrin-B1</name>
    <name evidence="10" type="ORF">CLUMA_CG020545</name>
</gene>
<dbReference type="GO" id="GO:0046875">
    <property type="term" value="F:ephrin receptor binding"/>
    <property type="evidence" value="ECO:0007669"/>
    <property type="project" value="TreeGrafter"/>
</dbReference>
<evidence type="ECO:0000256" key="3">
    <source>
        <dbReference type="ARBA" id="ARBA00023136"/>
    </source>
</evidence>
<dbReference type="PANTHER" id="PTHR11304">
    <property type="entry name" value="EPHRIN"/>
    <property type="match status" value="1"/>
</dbReference>
<dbReference type="CDD" id="cd02675">
    <property type="entry name" value="Ephrin_ectodomain"/>
    <property type="match status" value="1"/>
</dbReference>
<name>A0A1J1J720_9DIPT</name>
<comment type="subcellular location">
    <subcellularLocation>
        <location evidence="1">Membrane</location>
    </subcellularLocation>
</comment>
<dbReference type="InterPro" id="IPR001799">
    <property type="entry name" value="Ephrin_RBD"/>
</dbReference>
<comment type="similarity">
    <text evidence="6 7">Belongs to the ephrin family.</text>
</comment>
<dbReference type="PANTHER" id="PTHR11304:SF29">
    <property type="entry name" value="EPHRIN"/>
    <property type="match status" value="1"/>
</dbReference>
<comment type="caution">
    <text evidence="6">Lacks conserved residue(s) required for the propagation of feature annotation.</text>
</comment>
<accession>A0A1J1J720</accession>
<keyword evidence="2" id="KW-0732">Signal</keyword>
<dbReference type="InterPro" id="IPR008972">
    <property type="entry name" value="Cupredoxin"/>
</dbReference>
<feature type="region of interest" description="Disordered" evidence="8">
    <location>
        <begin position="167"/>
        <end position="277"/>
    </location>
</feature>
<keyword evidence="3 7" id="KW-0472">Membrane</keyword>
<proteinExistence type="inferred from homology"/>
<evidence type="ECO:0000313" key="11">
    <source>
        <dbReference type="Proteomes" id="UP000183832"/>
    </source>
</evidence>
<evidence type="ECO:0000256" key="7">
    <source>
        <dbReference type="RuleBase" id="RU004375"/>
    </source>
</evidence>
<keyword evidence="4" id="KW-1015">Disulfide bond</keyword>
<dbReference type="OrthoDB" id="6250301at2759"/>
<dbReference type="GO" id="GO:0048013">
    <property type="term" value="P:ephrin receptor signaling pathway"/>
    <property type="evidence" value="ECO:0007669"/>
    <property type="project" value="TreeGrafter"/>
</dbReference>
<keyword evidence="11" id="KW-1185">Reference proteome</keyword>
<evidence type="ECO:0000256" key="8">
    <source>
        <dbReference type="SAM" id="MobiDB-lite"/>
    </source>
</evidence>
<protein>
    <submittedName>
        <fullName evidence="10">CLUMA_CG020545, isoform A</fullName>
    </submittedName>
</protein>
<evidence type="ECO:0000259" key="9">
    <source>
        <dbReference type="PROSITE" id="PS51551"/>
    </source>
</evidence>
<evidence type="ECO:0000256" key="5">
    <source>
        <dbReference type="ARBA" id="ARBA00023180"/>
    </source>
</evidence>
<dbReference type="GO" id="GO:0005886">
    <property type="term" value="C:plasma membrane"/>
    <property type="evidence" value="ECO:0007669"/>
    <property type="project" value="TreeGrafter"/>
</dbReference>
<dbReference type="GO" id="GO:0007411">
    <property type="term" value="P:axon guidance"/>
    <property type="evidence" value="ECO:0007669"/>
    <property type="project" value="TreeGrafter"/>
</dbReference>
<dbReference type="EMBL" id="CVRI01000072">
    <property type="protein sequence ID" value="CRL07580.1"/>
    <property type="molecule type" value="Genomic_DNA"/>
</dbReference>